<keyword evidence="2" id="KW-1133">Transmembrane helix</keyword>
<keyword evidence="2" id="KW-0472">Membrane</keyword>
<gene>
    <name evidence="4" type="ORF">JF535_00510</name>
</gene>
<dbReference type="InterPro" id="IPR046947">
    <property type="entry name" value="LytR-like"/>
</dbReference>
<feature type="transmembrane region" description="Helical" evidence="2">
    <location>
        <begin position="52"/>
        <end position="71"/>
    </location>
</feature>
<evidence type="ECO:0000256" key="1">
    <source>
        <dbReference type="ARBA" id="ARBA00023012"/>
    </source>
</evidence>
<dbReference type="EMBL" id="JAEKJR010000001">
    <property type="protein sequence ID" value="MBN8429319.1"/>
    <property type="molecule type" value="Genomic_DNA"/>
</dbReference>
<dbReference type="Pfam" id="PF04397">
    <property type="entry name" value="LytTR"/>
    <property type="match status" value="1"/>
</dbReference>
<dbReference type="RefSeq" id="WP_206997881.1">
    <property type="nucleotide sequence ID" value="NZ_JAEKJR010000001.1"/>
</dbReference>
<dbReference type="PROSITE" id="PS50930">
    <property type="entry name" value="HTH_LYTTR"/>
    <property type="match status" value="1"/>
</dbReference>
<name>A0ABS3E1Z8_9GAMM</name>
<dbReference type="Gene3D" id="2.40.50.1020">
    <property type="entry name" value="LytTr DNA-binding domain"/>
    <property type="match status" value="1"/>
</dbReference>
<accession>A0ABS3E1Z8</accession>
<feature type="domain" description="HTH LytTR-type" evidence="3">
    <location>
        <begin position="157"/>
        <end position="261"/>
    </location>
</feature>
<evidence type="ECO:0000313" key="5">
    <source>
        <dbReference type="Proteomes" id="UP000664293"/>
    </source>
</evidence>
<organism evidence="4 5">
    <name type="scientific">Microbulbifer salipaludis</name>
    <dbReference type="NCBI Taxonomy" id="187980"/>
    <lineage>
        <taxon>Bacteria</taxon>
        <taxon>Pseudomonadati</taxon>
        <taxon>Pseudomonadota</taxon>
        <taxon>Gammaproteobacteria</taxon>
        <taxon>Cellvibrionales</taxon>
        <taxon>Microbulbiferaceae</taxon>
        <taxon>Microbulbifer</taxon>
    </lineage>
</organism>
<dbReference type="InterPro" id="IPR007492">
    <property type="entry name" value="LytTR_DNA-bd_dom"/>
</dbReference>
<evidence type="ECO:0000259" key="3">
    <source>
        <dbReference type="PROSITE" id="PS50930"/>
    </source>
</evidence>
<dbReference type="PANTHER" id="PTHR37299:SF1">
    <property type="entry name" value="STAGE 0 SPORULATION PROTEIN A HOMOLOG"/>
    <property type="match status" value="1"/>
</dbReference>
<dbReference type="SMART" id="SM00850">
    <property type="entry name" value="LytTR"/>
    <property type="match status" value="1"/>
</dbReference>
<protein>
    <submittedName>
        <fullName evidence="4">LytTR family transcriptional regulator</fullName>
    </submittedName>
</protein>
<reference evidence="4 5" key="1">
    <citation type="submission" date="2020-12" db="EMBL/GenBank/DDBJ databases">
        <title>Oil enriched cultivation method for isolating marine PHA-producing bacteria.</title>
        <authorList>
            <person name="Zheng W."/>
            <person name="Yu S."/>
            <person name="Huang Y."/>
        </authorList>
    </citation>
    <scope>NUCLEOTIDE SEQUENCE [LARGE SCALE GENOMIC DNA]</scope>
    <source>
        <strain evidence="4 5">SN0-2</strain>
    </source>
</reference>
<evidence type="ECO:0000256" key="2">
    <source>
        <dbReference type="SAM" id="Phobius"/>
    </source>
</evidence>
<proteinExistence type="predicted"/>
<sequence>MSALSRIWQGCPSPYARAGSIWLLFFLLYNLYCYFWRHYVGGGRYDFIDSQIFWLKEWGMVLLLSGLAVTLKVRWQRSISAAHVIAAFVAMYLLSSVTRVLIDYDFFGGNWGASLVGMAPKYLLAASLVCAGLWIAARPALAQSCAPPAPDAATSMLDVEYRGLARPLPLAEVDFVKAAGNYVEIHASGKCYIKRSTIKQLTESLSSQHFMRVHRSFIVNLERVAQFCNTDTGAAYLLLAGDEKVNVSKAYKDAVKTRLSRTSIRP</sequence>
<dbReference type="PANTHER" id="PTHR37299">
    <property type="entry name" value="TRANSCRIPTIONAL REGULATOR-RELATED"/>
    <property type="match status" value="1"/>
</dbReference>
<keyword evidence="1" id="KW-0902">Two-component regulatory system</keyword>
<comment type="caution">
    <text evidence="4">The sequence shown here is derived from an EMBL/GenBank/DDBJ whole genome shotgun (WGS) entry which is preliminary data.</text>
</comment>
<keyword evidence="5" id="KW-1185">Reference proteome</keyword>
<feature type="transmembrane region" description="Helical" evidence="2">
    <location>
        <begin position="83"/>
        <end position="102"/>
    </location>
</feature>
<feature type="transmembrane region" description="Helical" evidence="2">
    <location>
        <begin position="21"/>
        <end position="40"/>
    </location>
</feature>
<evidence type="ECO:0000313" key="4">
    <source>
        <dbReference type="EMBL" id="MBN8429319.1"/>
    </source>
</evidence>
<feature type="transmembrane region" description="Helical" evidence="2">
    <location>
        <begin position="122"/>
        <end position="141"/>
    </location>
</feature>
<keyword evidence="2" id="KW-0812">Transmembrane</keyword>
<dbReference type="Proteomes" id="UP000664293">
    <property type="component" value="Unassembled WGS sequence"/>
</dbReference>